<dbReference type="FunFam" id="3.40.50.720:FF:000084">
    <property type="entry name" value="Short-chain dehydrogenase reductase"/>
    <property type="match status" value="1"/>
</dbReference>
<evidence type="ECO:0000256" key="3">
    <source>
        <dbReference type="RuleBase" id="RU000363"/>
    </source>
</evidence>
<sequence length="298" mass="32169">MASRMSSSAALKGKVALVTGGSSGLGRSIAQAYAQAGAYVVSADITAYPPHMPIFERRNRGIDLRTPTVELINSRWPSPKSGISRANFFKCDVSSEDDVARTVNHVVETYGRLDILANNAGIAIENIDRFRTGRVTRMHEMDTSILERIMAVNVRGAWLATKYAVKQFLSQSPHDSGDRGWIINTASILGAVGSAGSTCYCTSKGAVLQLTRATALEYAEDKIHVNAVLPGFTESYMLEAMYDKDVEEKLSQIISSQQPWATIGKPEDVASAFVFLAGDGARWVTGIGLPVDGGYLAR</sequence>
<evidence type="ECO:0000256" key="2">
    <source>
        <dbReference type="ARBA" id="ARBA00022857"/>
    </source>
</evidence>
<dbReference type="SUPFAM" id="SSF51735">
    <property type="entry name" value="NAD(P)-binding Rossmann-fold domains"/>
    <property type="match status" value="1"/>
</dbReference>
<comment type="similarity">
    <text evidence="1 3">Belongs to the short-chain dehydrogenases/reductases (SDR) family.</text>
</comment>
<evidence type="ECO:0000313" key="4">
    <source>
        <dbReference type="EMBL" id="KAJ9646667.1"/>
    </source>
</evidence>
<proteinExistence type="inferred from homology"/>
<dbReference type="EMBL" id="JAPDRN010000002">
    <property type="protein sequence ID" value="KAJ9646667.1"/>
    <property type="molecule type" value="Genomic_DNA"/>
</dbReference>
<dbReference type="Pfam" id="PF00106">
    <property type="entry name" value="adh_short"/>
    <property type="match status" value="1"/>
</dbReference>
<dbReference type="GO" id="GO:0016616">
    <property type="term" value="F:oxidoreductase activity, acting on the CH-OH group of donors, NAD or NADP as acceptor"/>
    <property type="evidence" value="ECO:0007669"/>
    <property type="project" value="TreeGrafter"/>
</dbReference>
<gene>
    <name evidence="4" type="ORF">H2204_000359</name>
</gene>
<evidence type="ECO:0000256" key="1">
    <source>
        <dbReference type="ARBA" id="ARBA00006484"/>
    </source>
</evidence>
<dbReference type="PANTHER" id="PTHR42760">
    <property type="entry name" value="SHORT-CHAIN DEHYDROGENASES/REDUCTASES FAMILY MEMBER"/>
    <property type="match status" value="1"/>
</dbReference>
<dbReference type="PRINTS" id="PR00080">
    <property type="entry name" value="SDRFAMILY"/>
</dbReference>
<dbReference type="PANTHER" id="PTHR42760:SF124">
    <property type="entry name" value="SHORT-CHAIN DEHYDROGENASE_REDUCTASE"/>
    <property type="match status" value="1"/>
</dbReference>
<comment type="caution">
    <text evidence="4">The sequence shown here is derived from an EMBL/GenBank/DDBJ whole genome shotgun (WGS) entry which is preliminary data.</text>
</comment>
<dbReference type="InterPro" id="IPR020904">
    <property type="entry name" value="Sc_DH/Rdtase_CS"/>
</dbReference>
<dbReference type="PRINTS" id="PR00081">
    <property type="entry name" value="GDHRDH"/>
</dbReference>
<organism evidence="4 5">
    <name type="scientific">Knufia peltigerae</name>
    <dbReference type="NCBI Taxonomy" id="1002370"/>
    <lineage>
        <taxon>Eukaryota</taxon>
        <taxon>Fungi</taxon>
        <taxon>Dikarya</taxon>
        <taxon>Ascomycota</taxon>
        <taxon>Pezizomycotina</taxon>
        <taxon>Eurotiomycetes</taxon>
        <taxon>Chaetothyriomycetidae</taxon>
        <taxon>Chaetothyriales</taxon>
        <taxon>Trichomeriaceae</taxon>
        <taxon>Knufia</taxon>
    </lineage>
</organism>
<dbReference type="Pfam" id="PF13561">
    <property type="entry name" value="adh_short_C2"/>
    <property type="match status" value="1"/>
</dbReference>
<dbReference type="Proteomes" id="UP001172681">
    <property type="component" value="Unassembled WGS sequence"/>
</dbReference>
<dbReference type="AlphaFoldDB" id="A0AA39D464"/>
<accession>A0AA39D464</accession>
<evidence type="ECO:0000313" key="5">
    <source>
        <dbReference type="Proteomes" id="UP001172681"/>
    </source>
</evidence>
<dbReference type="Gene3D" id="3.40.50.720">
    <property type="entry name" value="NAD(P)-binding Rossmann-like Domain"/>
    <property type="match status" value="1"/>
</dbReference>
<keyword evidence="2" id="KW-0521">NADP</keyword>
<dbReference type="CDD" id="cd05233">
    <property type="entry name" value="SDR_c"/>
    <property type="match status" value="1"/>
</dbReference>
<protein>
    <submittedName>
        <fullName evidence="4">Uncharacterized protein</fullName>
    </submittedName>
</protein>
<dbReference type="InterPro" id="IPR002347">
    <property type="entry name" value="SDR_fam"/>
</dbReference>
<dbReference type="PROSITE" id="PS00061">
    <property type="entry name" value="ADH_SHORT"/>
    <property type="match status" value="1"/>
</dbReference>
<keyword evidence="5" id="KW-1185">Reference proteome</keyword>
<dbReference type="InterPro" id="IPR036291">
    <property type="entry name" value="NAD(P)-bd_dom_sf"/>
</dbReference>
<name>A0AA39D464_9EURO</name>
<reference evidence="4" key="1">
    <citation type="submission" date="2022-10" db="EMBL/GenBank/DDBJ databases">
        <title>Culturing micro-colonial fungi from biological soil crusts in the Mojave desert and describing Neophaeococcomyces mojavensis, and introducing the new genera and species Taxawa tesnikishii.</title>
        <authorList>
            <person name="Kurbessoian T."/>
            <person name="Stajich J.E."/>
        </authorList>
    </citation>
    <scope>NUCLEOTIDE SEQUENCE</scope>
    <source>
        <strain evidence="4">TK_35</strain>
    </source>
</reference>